<dbReference type="PRINTS" id="PR00385">
    <property type="entry name" value="P450"/>
</dbReference>
<dbReference type="Gene3D" id="1.10.630.10">
    <property type="entry name" value="Cytochrome P450"/>
    <property type="match status" value="1"/>
</dbReference>
<comment type="cofactor">
    <cofactor evidence="1 14">
        <name>heme</name>
        <dbReference type="ChEBI" id="CHEBI:30413"/>
    </cofactor>
</comment>
<dbReference type="Proteomes" id="UP000092462">
    <property type="component" value="Unassembled WGS sequence"/>
</dbReference>
<dbReference type="VEuPathDB" id="VectorBase:PPAPM1_002688"/>
<dbReference type="PROSITE" id="PS00086">
    <property type="entry name" value="CYTOCHROME_P450"/>
    <property type="match status" value="1"/>
</dbReference>
<comment type="function">
    <text evidence="2">May be involved in the metabolism of insect hormones and in the breakdown of synthetic insecticides.</text>
</comment>
<dbReference type="InterPro" id="IPR036396">
    <property type="entry name" value="Cyt_P450_sf"/>
</dbReference>
<evidence type="ECO:0000256" key="13">
    <source>
        <dbReference type="ARBA" id="ARBA00023136"/>
    </source>
</evidence>
<dbReference type="PANTHER" id="PTHR24292">
    <property type="entry name" value="CYTOCHROME P450"/>
    <property type="match status" value="1"/>
</dbReference>
<evidence type="ECO:0000256" key="10">
    <source>
        <dbReference type="ARBA" id="ARBA00023002"/>
    </source>
</evidence>
<evidence type="ECO:0000256" key="12">
    <source>
        <dbReference type="ARBA" id="ARBA00023033"/>
    </source>
</evidence>
<dbReference type="Pfam" id="PF00067">
    <property type="entry name" value="p450"/>
    <property type="match status" value="1"/>
</dbReference>
<dbReference type="PANTHER" id="PTHR24292:SF84">
    <property type="entry name" value="CYTOCHROME P450 28A5-RELATED"/>
    <property type="match status" value="1"/>
</dbReference>
<keyword evidence="7 14" id="KW-0479">Metal-binding</keyword>
<evidence type="ECO:0000256" key="15">
    <source>
        <dbReference type="RuleBase" id="RU000461"/>
    </source>
</evidence>
<dbReference type="AlphaFoldDB" id="A0A1B0D380"/>
<organism evidence="16 17">
    <name type="scientific">Phlebotomus papatasi</name>
    <name type="common">Sandfly</name>
    <dbReference type="NCBI Taxonomy" id="29031"/>
    <lineage>
        <taxon>Eukaryota</taxon>
        <taxon>Metazoa</taxon>
        <taxon>Ecdysozoa</taxon>
        <taxon>Arthropoda</taxon>
        <taxon>Hexapoda</taxon>
        <taxon>Insecta</taxon>
        <taxon>Pterygota</taxon>
        <taxon>Neoptera</taxon>
        <taxon>Endopterygota</taxon>
        <taxon>Diptera</taxon>
        <taxon>Nematocera</taxon>
        <taxon>Psychodoidea</taxon>
        <taxon>Psychodidae</taxon>
        <taxon>Phlebotomus</taxon>
        <taxon>Phlebotomus</taxon>
    </lineage>
</organism>
<keyword evidence="8" id="KW-0256">Endoplasmic reticulum</keyword>
<accession>A0A1B0D380</accession>
<comment type="subcellular location">
    <subcellularLocation>
        <location evidence="4">Endoplasmic reticulum membrane</location>
        <topology evidence="4">Peripheral membrane protein</topology>
    </subcellularLocation>
    <subcellularLocation>
        <location evidence="3">Microsome membrane</location>
        <topology evidence="3">Peripheral membrane protein</topology>
    </subcellularLocation>
</comment>
<dbReference type="FunFam" id="1.10.630.10:FF:000182">
    <property type="entry name" value="Cytochrome P450 3A4"/>
    <property type="match status" value="1"/>
</dbReference>
<evidence type="ECO:0000256" key="1">
    <source>
        <dbReference type="ARBA" id="ARBA00001971"/>
    </source>
</evidence>
<keyword evidence="6 14" id="KW-0349">Heme</keyword>
<evidence type="ECO:0000256" key="8">
    <source>
        <dbReference type="ARBA" id="ARBA00022824"/>
    </source>
</evidence>
<keyword evidence="9" id="KW-0492">Microsome</keyword>
<dbReference type="GO" id="GO:0020037">
    <property type="term" value="F:heme binding"/>
    <property type="evidence" value="ECO:0007669"/>
    <property type="project" value="InterPro"/>
</dbReference>
<evidence type="ECO:0000256" key="5">
    <source>
        <dbReference type="ARBA" id="ARBA00010617"/>
    </source>
</evidence>
<dbReference type="InterPro" id="IPR017972">
    <property type="entry name" value="Cyt_P450_CS"/>
</dbReference>
<dbReference type="PRINTS" id="PR00463">
    <property type="entry name" value="EP450I"/>
</dbReference>
<sequence>KVDPIFGRNPFLLKGQEWKDKRAEITPAFTQLRIKAMYPVIEDVCERMKKYIIKENKQAIECREMSAKFTTDVVSSCIFGVDAGSFAGGNAPIREMGKRILNFSPRLMLYFLLVQLVPAFKKFFKISLVEKVVETFFVGIMKDAIDLRKRNKIDRTDYLHYLLELQERKKLTELDMVAHAITFFLDGFETSSIVLSFTLYELAKNKDVQDKLRSEIRETIKKHGEITFDVVHEMPYLEQVVAESLRLHPPAFFMSKTCTESCELPIRGTKLETIEEGYYVVIPIYSIHRDSRYYEDPDTFNPERFAPEKGGTKIYKEKGCYIPFSDGPRICLGMRFAQTQLKLAIVSLVKSFEITVDEKTPKEIILNPKDIIPTILGGVWLQFNEIKAK</sequence>
<name>A0A1B0D380_PHLPP</name>
<dbReference type="InterPro" id="IPR002401">
    <property type="entry name" value="Cyt_P450_E_grp-I"/>
</dbReference>
<evidence type="ECO:0000256" key="3">
    <source>
        <dbReference type="ARBA" id="ARBA00004174"/>
    </source>
</evidence>
<dbReference type="GO" id="GO:0004497">
    <property type="term" value="F:monooxygenase activity"/>
    <property type="evidence" value="ECO:0007669"/>
    <property type="project" value="UniProtKB-KW"/>
</dbReference>
<keyword evidence="10 15" id="KW-0560">Oxidoreductase</keyword>
<proteinExistence type="inferred from homology"/>
<dbReference type="GO" id="GO:0005789">
    <property type="term" value="C:endoplasmic reticulum membrane"/>
    <property type="evidence" value="ECO:0007669"/>
    <property type="project" value="UniProtKB-SubCell"/>
</dbReference>
<evidence type="ECO:0008006" key="18">
    <source>
        <dbReference type="Google" id="ProtNLM"/>
    </source>
</evidence>
<evidence type="ECO:0000256" key="6">
    <source>
        <dbReference type="ARBA" id="ARBA00022617"/>
    </source>
</evidence>
<dbReference type="GO" id="GO:0016705">
    <property type="term" value="F:oxidoreductase activity, acting on paired donors, with incorporation or reduction of molecular oxygen"/>
    <property type="evidence" value="ECO:0007669"/>
    <property type="project" value="InterPro"/>
</dbReference>
<evidence type="ECO:0000313" key="16">
    <source>
        <dbReference type="EnsemblMetazoa" id="PPAI001803-PA"/>
    </source>
</evidence>
<dbReference type="SUPFAM" id="SSF48264">
    <property type="entry name" value="Cytochrome P450"/>
    <property type="match status" value="1"/>
</dbReference>
<evidence type="ECO:0000313" key="17">
    <source>
        <dbReference type="Proteomes" id="UP000092462"/>
    </source>
</evidence>
<evidence type="ECO:0000256" key="14">
    <source>
        <dbReference type="PIRSR" id="PIRSR602401-1"/>
    </source>
</evidence>
<evidence type="ECO:0000256" key="2">
    <source>
        <dbReference type="ARBA" id="ARBA00003690"/>
    </source>
</evidence>
<dbReference type="VEuPathDB" id="VectorBase:PPAI001803"/>
<dbReference type="InterPro" id="IPR001128">
    <property type="entry name" value="Cyt_P450"/>
</dbReference>
<keyword evidence="17" id="KW-1185">Reference proteome</keyword>
<keyword evidence="12 15" id="KW-0503">Monooxygenase</keyword>
<dbReference type="InterPro" id="IPR050476">
    <property type="entry name" value="Insect_CytP450_Detox"/>
</dbReference>
<keyword evidence="11 14" id="KW-0408">Iron</keyword>
<protein>
    <recommendedName>
        <fullName evidence="18">Cytochrome P450</fullName>
    </recommendedName>
</protein>
<comment type="similarity">
    <text evidence="5 15">Belongs to the cytochrome P450 family.</text>
</comment>
<dbReference type="CDD" id="cd11056">
    <property type="entry name" value="CYP6-like"/>
    <property type="match status" value="1"/>
</dbReference>
<evidence type="ECO:0000256" key="7">
    <source>
        <dbReference type="ARBA" id="ARBA00022723"/>
    </source>
</evidence>
<evidence type="ECO:0000256" key="4">
    <source>
        <dbReference type="ARBA" id="ARBA00004406"/>
    </source>
</evidence>
<feature type="binding site" description="axial binding residue" evidence="14">
    <location>
        <position position="331"/>
    </location>
    <ligand>
        <name>heme</name>
        <dbReference type="ChEBI" id="CHEBI:30413"/>
    </ligand>
    <ligandPart>
        <name>Fe</name>
        <dbReference type="ChEBI" id="CHEBI:18248"/>
    </ligandPart>
</feature>
<reference evidence="16" key="1">
    <citation type="submission" date="2022-08" db="UniProtKB">
        <authorList>
            <consortium name="EnsemblMetazoa"/>
        </authorList>
    </citation>
    <scope>IDENTIFICATION</scope>
    <source>
        <strain evidence="16">Israel</strain>
    </source>
</reference>
<dbReference type="GO" id="GO:0005506">
    <property type="term" value="F:iron ion binding"/>
    <property type="evidence" value="ECO:0007669"/>
    <property type="project" value="InterPro"/>
</dbReference>
<keyword evidence="13" id="KW-0472">Membrane</keyword>
<evidence type="ECO:0000256" key="11">
    <source>
        <dbReference type="ARBA" id="ARBA00023004"/>
    </source>
</evidence>
<dbReference type="EMBL" id="AJVK01010899">
    <property type="status" value="NOT_ANNOTATED_CDS"/>
    <property type="molecule type" value="Genomic_DNA"/>
</dbReference>
<dbReference type="EnsemblMetazoa" id="PPAI001803-RA">
    <property type="protein sequence ID" value="PPAI001803-PA"/>
    <property type="gene ID" value="PPAI001803"/>
</dbReference>
<evidence type="ECO:0000256" key="9">
    <source>
        <dbReference type="ARBA" id="ARBA00022848"/>
    </source>
</evidence>